<dbReference type="EMBL" id="NVYQ01000094">
    <property type="protein sequence ID" value="RGB16491.1"/>
    <property type="molecule type" value="Genomic_DNA"/>
</dbReference>
<dbReference type="AlphaFoldDB" id="A0A1R1N3G2"/>
<dbReference type="EMBL" id="NWXB01000001">
    <property type="protein sequence ID" value="RQJ68878.1"/>
    <property type="molecule type" value="Genomic_DNA"/>
</dbReference>
<dbReference type="Proteomes" id="UP000283829">
    <property type="component" value="Unassembled WGS sequence"/>
</dbReference>
<evidence type="ECO:0000313" key="1">
    <source>
        <dbReference type="EMBL" id="RGB16491.1"/>
    </source>
</evidence>
<name>A0A1R1N3G2_NEIME</name>
<evidence type="ECO:0000313" key="2">
    <source>
        <dbReference type="EMBL" id="RQJ68878.1"/>
    </source>
</evidence>
<organism evidence="3 5">
    <name type="scientific">Neisseria meningitidis</name>
    <dbReference type="NCBI Taxonomy" id="487"/>
    <lineage>
        <taxon>Bacteria</taxon>
        <taxon>Pseudomonadati</taxon>
        <taxon>Pseudomonadota</taxon>
        <taxon>Betaproteobacteria</taxon>
        <taxon>Neisseriales</taxon>
        <taxon>Neisseriaceae</taxon>
        <taxon>Neisseria</taxon>
    </lineage>
</organism>
<accession>A0A1R1N3G2</accession>
<proteinExistence type="predicted"/>
<reference evidence="5 6" key="2">
    <citation type="submission" date="2017-09" db="EMBL/GenBank/DDBJ databases">
        <title>Phenotypic and genotypic characterization of Colombian isolates of Neisseria meningitidis recovered from invasive disease.</title>
        <authorList>
            <person name="Duarte C."/>
            <person name="Gabastou J.M."/>
            <person name="Moreno J."/>
        </authorList>
    </citation>
    <scope>NUCLEOTIDE SEQUENCE [LARGE SCALE GENOMIC DNA]</scope>
    <source>
        <strain evidence="3 5">INS-Nm1012</strain>
        <strain evidence="2 6">INS-Nm1124</strain>
    </source>
</reference>
<sequence length="64" mass="7192">MRFEQASCLRQQSVADKDGVAVGRGVYGQCFHCCSLKFEPPARRAGRGLVFWARRICRFIGISV</sequence>
<dbReference type="EMBL" id="NWZY01000037">
    <property type="protein sequence ID" value="RQK76843.1"/>
    <property type="molecule type" value="Genomic_DNA"/>
</dbReference>
<dbReference type="Proteomes" id="UP000283666">
    <property type="component" value="Unassembled WGS sequence"/>
</dbReference>
<evidence type="ECO:0000313" key="6">
    <source>
        <dbReference type="Proteomes" id="UP000283829"/>
    </source>
</evidence>
<reference evidence="1 4" key="1">
    <citation type="submission" date="2017-08" db="EMBL/GenBank/DDBJ databases">
        <title>Meningococcal Conjunctivitis and Endemic Carriage at a Military Recruit Training Center.</title>
        <authorList>
            <person name="Bobb A.J."/>
            <person name="Galac M.R."/>
            <person name="Snesrud E."/>
            <person name="Clagett C.D."/>
        </authorList>
    </citation>
    <scope>NUCLEOTIDE SEQUENCE [LARGE SCALE GENOMIC DNA]</scope>
    <source>
        <strain evidence="1 4">MRSN431200</strain>
    </source>
</reference>
<evidence type="ECO:0000313" key="4">
    <source>
        <dbReference type="Proteomes" id="UP000260504"/>
    </source>
</evidence>
<dbReference type="Proteomes" id="UP000260504">
    <property type="component" value="Unassembled WGS sequence"/>
</dbReference>
<gene>
    <name evidence="1" type="ORF">CIJ84_06575</name>
    <name evidence="3" type="ORF">COH52_10860</name>
    <name evidence="2" type="ORF">COI09_01095</name>
</gene>
<comment type="caution">
    <text evidence="3">The sequence shown here is derived from an EMBL/GenBank/DDBJ whole genome shotgun (WGS) entry which is preliminary data.</text>
</comment>
<evidence type="ECO:0000313" key="5">
    <source>
        <dbReference type="Proteomes" id="UP000283666"/>
    </source>
</evidence>
<evidence type="ECO:0000313" key="3">
    <source>
        <dbReference type="EMBL" id="RQK76843.1"/>
    </source>
</evidence>
<protein>
    <submittedName>
        <fullName evidence="3">Uncharacterized protein</fullName>
    </submittedName>
</protein>